<evidence type="ECO:0000256" key="2">
    <source>
        <dbReference type="ARBA" id="ARBA00023315"/>
    </source>
</evidence>
<evidence type="ECO:0000313" key="6">
    <source>
        <dbReference type="Proteomes" id="UP001209654"/>
    </source>
</evidence>
<organism evidence="5 6">
    <name type="scientific">Arthrobacter mangrovi</name>
    <dbReference type="NCBI Taxonomy" id="2966350"/>
    <lineage>
        <taxon>Bacteria</taxon>
        <taxon>Bacillati</taxon>
        <taxon>Actinomycetota</taxon>
        <taxon>Actinomycetes</taxon>
        <taxon>Micrococcales</taxon>
        <taxon>Micrococcaceae</taxon>
        <taxon>Arthrobacter</taxon>
    </lineage>
</organism>
<dbReference type="SUPFAM" id="SSF55729">
    <property type="entry name" value="Acyl-CoA N-acyltransferases (Nat)"/>
    <property type="match status" value="1"/>
</dbReference>
<evidence type="ECO:0000259" key="4">
    <source>
        <dbReference type="PROSITE" id="PS51186"/>
    </source>
</evidence>
<dbReference type="CDD" id="cd04301">
    <property type="entry name" value="NAT_SF"/>
    <property type="match status" value="1"/>
</dbReference>
<name>A0ABQ5MUN8_9MICC</name>
<proteinExistence type="predicted"/>
<gene>
    <name evidence="5" type="ORF">AHIS1636_21420</name>
</gene>
<dbReference type="Proteomes" id="UP001209654">
    <property type="component" value="Unassembled WGS sequence"/>
</dbReference>
<dbReference type="Pfam" id="PF00583">
    <property type="entry name" value="Acetyltransf_1"/>
    <property type="match status" value="1"/>
</dbReference>
<dbReference type="InterPro" id="IPR016181">
    <property type="entry name" value="Acyl_CoA_acyltransferase"/>
</dbReference>
<dbReference type="PANTHER" id="PTHR43877">
    <property type="entry name" value="AMINOALKYLPHOSPHONATE N-ACETYLTRANSFERASE-RELATED-RELATED"/>
    <property type="match status" value="1"/>
</dbReference>
<reference evidence="5 6" key="1">
    <citation type="journal article" date="2023" name="Int. J. Syst. Evol. Microbiol.">
        <title>Arthrobacter mangrovi sp. nov., an actinobacterium isolated from the rhizosphere of a mangrove.</title>
        <authorList>
            <person name="Hamada M."/>
            <person name="Saitou S."/>
            <person name="Enomoto N."/>
            <person name="Nanri K."/>
            <person name="Hidaka K."/>
            <person name="Miura T."/>
            <person name="Tamura T."/>
        </authorList>
    </citation>
    <scope>NUCLEOTIDE SEQUENCE [LARGE SCALE GENOMIC DNA]</scope>
    <source>
        <strain evidence="5 6">NBRC 112813</strain>
    </source>
</reference>
<feature type="domain" description="N-acetyltransferase" evidence="4">
    <location>
        <begin position="155"/>
        <end position="304"/>
    </location>
</feature>
<dbReference type="EMBL" id="BRVS01000008">
    <property type="protein sequence ID" value="GLB67702.1"/>
    <property type="molecule type" value="Genomic_DNA"/>
</dbReference>
<evidence type="ECO:0000256" key="3">
    <source>
        <dbReference type="SAM" id="MobiDB-lite"/>
    </source>
</evidence>
<feature type="compositionally biased region" description="Gly residues" evidence="3">
    <location>
        <begin position="115"/>
        <end position="132"/>
    </location>
</feature>
<protein>
    <recommendedName>
        <fullName evidence="4">N-acetyltransferase domain-containing protein</fullName>
    </recommendedName>
</protein>
<dbReference type="InterPro" id="IPR050832">
    <property type="entry name" value="Bact_Acetyltransf"/>
</dbReference>
<keyword evidence="1" id="KW-0808">Transferase</keyword>
<keyword evidence="6" id="KW-1185">Reference proteome</keyword>
<dbReference type="PROSITE" id="PS51186">
    <property type="entry name" value="GNAT"/>
    <property type="match status" value="1"/>
</dbReference>
<dbReference type="InterPro" id="IPR000182">
    <property type="entry name" value="GNAT_dom"/>
</dbReference>
<comment type="caution">
    <text evidence="5">The sequence shown here is derived from an EMBL/GenBank/DDBJ whole genome shotgun (WGS) entry which is preliminary data.</text>
</comment>
<accession>A0ABQ5MUN8</accession>
<keyword evidence="2" id="KW-0012">Acyltransferase</keyword>
<feature type="region of interest" description="Disordered" evidence="3">
    <location>
        <begin position="1"/>
        <end position="42"/>
    </location>
</feature>
<evidence type="ECO:0000256" key="1">
    <source>
        <dbReference type="ARBA" id="ARBA00022679"/>
    </source>
</evidence>
<dbReference type="Gene3D" id="3.40.630.30">
    <property type="match status" value="1"/>
</dbReference>
<feature type="region of interest" description="Disordered" evidence="3">
    <location>
        <begin position="115"/>
        <end position="134"/>
    </location>
</feature>
<evidence type="ECO:0000313" key="5">
    <source>
        <dbReference type="EMBL" id="GLB67702.1"/>
    </source>
</evidence>
<sequence>MPASRETGPAASRETGPTASRETGPPADREAGPPADPEGPLLHSAEAPALSRAAPTVTIRPAMPADLAAMAGWQCRHVPDGLFPQMGERFVRRWHASFLDSPFGVALVAERHDGSGAGGAAAGGGPDGGAPAGGAPAEPIGFLVGSTDQVRHVAEVVRRHRVGLAFGGLVALAGRPRLAAHFIRTRGRSYLSRIFRNANARGRQPADSAASGAPAAAVTTAADQVAVITAVAVDNAARGSGAGQLLVERFLEEARAAGAPRAELVAMLGEGSAAPFYDRLGWIAVGEHSSRDGSLARTYRYNLS</sequence>